<proteinExistence type="predicted"/>
<feature type="non-terminal residue" evidence="1">
    <location>
        <position position="1"/>
    </location>
</feature>
<name>A0ACD1GAR8_9EURO</name>
<protein>
    <submittedName>
        <fullName evidence="1">Uncharacterized protein</fullName>
    </submittedName>
</protein>
<evidence type="ECO:0000313" key="1">
    <source>
        <dbReference type="EMBL" id="RAH46325.1"/>
    </source>
</evidence>
<dbReference type="EMBL" id="KZ825338">
    <property type="protein sequence ID" value="RAH46325.1"/>
    <property type="molecule type" value="Genomic_DNA"/>
</dbReference>
<dbReference type="Proteomes" id="UP000249057">
    <property type="component" value="Unassembled WGS sequence"/>
</dbReference>
<sequence>LRLTRTDTRFISLDPVACTLFVCCLAFAAQTAFPSLSAALLAIQTEIKKAWGQACAVHVQISIKLPTSDGRFKWGLRRRWWRGICRRWRRGSRGGRCLRLWCIVLAILLARLPIFLVCGKAVVAGRGPIEASVHAVQRCLQAIAVTGLERPFDPTRTCSVAPLEAALDLLVAFEKTPLPEEPRVLSIPHPPCCPPAVFNALITLIHTISIAFLRGTLTILRLDSGQDKRPDHNENSQNVDVHIALVEWMMFGCSG</sequence>
<keyword evidence="2" id="KW-1185">Reference proteome</keyword>
<gene>
    <name evidence="1" type="ORF">BO95DRAFT_494988</name>
</gene>
<accession>A0ACD1GAR8</accession>
<evidence type="ECO:0000313" key="2">
    <source>
        <dbReference type="Proteomes" id="UP000249057"/>
    </source>
</evidence>
<reference evidence="1" key="1">
    <citation type="submission" date="2018-02" db="EMBL/GenBank/DDBJ databases">
        <title>The genomes of Aspergillus section Nigri reveals drivers in fungal speciation.</title>
        <authorList>
            <consortium name="DOE Joint Genome Institute"/>
            <person name="Vesth T.C."/>
            <person name="Nybo J."/>
            <person name="Theobald S."/>
            <person name="Brandl J."/>
            <person name="Frisvad J.C."/>
            <person name="Nielsen K.F."/>
            <person name="Lyhne E.K."/>
            <person name="Kogle M.E."/>
            <person name="Kuo A."/>
            <person name="Riley R."/>
            <person name="Clum A."/>
            <person name="Nolan M."/>
            <person name="Lipzen A."/>
            <person name="Salamov A."/>
            <person name="Henrissat B."/>
            <person name="Wiebenga A."/>
            <person name="De vries R.P."/>
            <person name="Grigoriev I.V."/>
            <person name="Mortensen U.H."/>
            <person name="Andersen M.R."/>
            <person name="Baker S.E."/>
        </authorList>
    </citation>
    <scope>NUCLEOTIDE SEQUENCE</scope>
    <source>
        <strain evidence="1">CBS 621.78</strain>
    </source>
</reference>
<organism evidence="1 2">
    <name type="scientific">Aspergillus brunneoviolaceus CBS 621.78</name>
    <dbReference type="NCBI Taxonomy" id="1450534"/>
    <lineage>
        <taxon>Eukaryota</taxon>
        <taxon>Fungi</taxon>
        <taxon>Dikarya</taxon>
        <taxon>Ascomycota</taxon>
        <taxon>Pezizomycotina</taxon>
        <taxon>Eurotiomycetes</taxon>
        <taxon>Eurotiomycetidae</taxon>
        <taxon>Eurotiales</taxon>
        <taxon>Aspergillaceae</taxon>
        <taxon>Aspergillus</taxon>
        <taxon>Aspergillus subgen. Circumdati</taxon>
    </lineage>
</organism>